<dbReference type="AlphaFoldDB" id="S2J9T5"/>
<keyword evidence="3" id="KW-1185">Reference proteome</keyword>
<organism evidence="2 3">
    <name type="scientific">Mucor circinelloides f. circinelloides (strain 1006PhL)</name>
    <name type="common">Mucormycosis agent</name>
    <name type="synonym">Calyptromyces circinelloides</name>
    <dbReference type="NCBI Taxonomy" id="1220926"/>
    <lineage>
        <taxon>Eukaryota</taxon>
        <taxon>Fungi</taxon>
        <taxon>Fungi incertae sedis</taxon>
        <taxon>Mucoromycota</taxon>
        <taxon>Mucoromycotina</taxon>
        <taxon>Mucoromycetes</taxon>
        <taxon>Mucorales</taxon>
        <taxon>Mucorineae</taxon>
        <taxon>Mucoraceae</taxon>
        <taxon>Mucor</taxon>
    </lineage>
</organism>
<dbReference type="InParanoid" id="S2J9T5"/>
<dbReference type="OMA" id="FTPNMER"/>
<dbReference type="EMBL" id="KE123979">
    <property type="protein sequence ID" value="EPB86886.1"/>
    <property type="molecule type" value="Genomic_DNA"/>
</dbReference>
<gene>
    <name evidence="2" type="ORF">HMPREF1544_06312</name>
</gene>
<protein>
    <recommendedName>
        <fullName evidence="1">F-box domain-containing protein</fullName>
    </recommendedName>
</protein>
<dbReference type="OrthoDB" id="2272119at2759"/>
<evidence type="ECO:0000259" key="1">
    <source>
        <dbReference type="Pfam" id="PF12937"/>
    </source>
</evidence>
<sequence>MIHYIPEELIIKIVNYSDSVANLAQYRLVCRLWNTIVEPLMFSKCITINSAHGALALFGHLYRQPTYGKLIRHIHFEDYLPGTIQQGLLHLAFTPNMERITGEIDDDDFYLLMNSIAEKGRGKFDKLKAIPHPSCYSAAYVITLLNFQSTLEEVSVSLKYDNDQDYNSSWDLPSKMELFVSLVKLELEADMEALFDTEAMLVDCPRLKELTLTLGFNDTIHVKSEIEAWAPTNVKIIDTVKKLRITHECRSDLLEYLLFKYPNTDTIEIDVSRPLIASNNNLQRTVNVIKAMRFYKVNFVVNHTDLTSYLKFINADGIPFCVEEDDENEKFRIQISNF</sequence>
<dbReference type="InterPro" id="IPR001810">
    <property type="entry name" value="F-box_dom"/>
</dbReference>
<proteinExistence type="predicted"/>
<feature type="domain" description="F-box" evidence="1">
    <location>
        <begin position="4"/>
        <end position="38"/>
    </location>
</feature>
<accession>S2J9T5</accession>
<dbReference type="Proteomes" id="UP000014254">
    <property type="component" value="Unassembled WGS sequence"/>
</dbReference>
<reference evidence="3" key="1">
    <citation type="submission" date="2013-05" db="EMBL/GenBank/DDBJ databases">
        <title>The Genome sequence of Mucor circinelloides f. circinelloides 1006PhL.</title>
        <authorList>
            <consortium name="The Broad Institute Genomics Platform"/>
            <person name="Cuomo C."/>
            <person name="Earl A."/>
            <person name="Findley K."/>
            <person name="Lee S.C."/>
            <person name="Walker B."/>
            <person name="Young S."/>
            <person name="Zeng Q."/>
            <person name="Gargeya S."/>
            <person name="Fitzgerald M."/>
            <person name="Haas B."/>
            <person name="Abouelleil A."/>
            <person name="Allen A.W."/>
            <person name="Alvarado L."/>
            <person name="Arachchi H.M."/>
            <person name="Berlin A.M."/>
            <person name="Chapman S.B."/>
            <person name="Gainer-Dewar J."/>
            <person name="Goldberg J."/>
            <person name="Griggs A."/>
            <person name="Gujja S."/>
            <person name="Hansen M."/>
            <person name="Howarth C."/>
            <person name="Imamovic A."/>
            <person name="Ireland A."/>
            <person name="Larimer J."/>
            <person name="McCowan C."/>
            <person name="Murphy C."/>
            <person name="Pearson M."/>
            <person name="Poon T.W."/>
            <person name="Priest M."/>
            <person name="Roberts A."/>
            <person name="Saif S."/>
            <person name="Shea T."/>
            <person name="Sisk P."/>
            <person name="Sykes S."/>
            <person name="Wortman J."/>
            <person name="Nusbaum C."/>
            <person name="Birren B."/>
        </authorList>
    </citation>
    <scope>NUCLEOTIDE SEQUENCE [LARGE SCALE GENOMIC DNA]</scope>
    <source>
        <strain evidence="3">1006PhL</strain>
    </source>
</reference>
<dbReference type="Pfam" id="PF12937">
    <property type="entry name" value="F-box-like"/>
    <property type="match status" value="1"/>
</dbReference>
<name>S2J9T5_MUCC1</name>
<dbReference type="VEuPathDB" id="FungiDB:HMPREF1544_06312"/>
<evidence type="ECO:0000313" key="2">
    <source>
        <dbReference type="EMBL" id="EPB86886.1"/>
    </source>
</evidence>
<evidence type="ECO:0000313" key="3">
    <source>
        <dbReference type="Proteomes" id="UP000014254"/>
    </source>
</evidence>